<dbReference type="Proteomes" id="UP001066276">
    <property type="component" value="Chromosome 6"/>
</dbReference>
<gene>
    <name evidence="1" type="ORF">NDU88_003339</name>
</gene>
<protein>
    <submittedName>
        <fullName evidence="1">Uncharacterized protein</fullName>
    </submittedName>
</protein>
<comment type="caution">
    <text evidence="1">The sequence shown here is derived from an EMBL/GenBank/DDBJ whole genome shotgun (WGS) entry which is preliminary data.</text>
</comment>
<sequence>MGPPVLFSRPVFSLCRYFLRPWRLVRPTSPILSISQEPAGLTASQPPPTRGPGLTSLVPLCADISLRYSQPWDPPAASASLALYTCLSTGDYVPLGLRTAGALPSASHASGSEALVVLQVWTPYLTSCSTSLSLPAGDDGMGAFSRPLQLPAGGSTVLLRDSAASVLVHSTLAFPPPPAAAGLAPCTGPWAR</sequence>
<accession>A0AAV7QFF1</accession>
<keyword evidence="2" id="KW-1185">Reference proteome</keyword>
<organism evidence="1 2">
    <name type="scientific">Pleurodeles waltl</name>
    <name type="common">Iberian ribbed newt</name>
    <dbReference type="NCBI Taxonomy" id="8319"/>
    <lineage>
        <taxon>Eukaryota</taxon>
        <taxon>Metazoa</taxon>
        <taxon>Chordata</taxon>
        <taxon>Craniata</taxon>
        <taxon>Vertebrata</taxon>
        <taxon>Euteleostomi</taxon>
        <taxon>Amphibia</taxon>
        <taxon>Batrachia</taxon>
        <taxon>Caudata</taxon>
        <taxon>Salamandroidea</taxon>
        <taxon>Salamandridae</taxon>
        <taxon>Pleurodelinae</taxon>
        <taxon>Pleurodeles</taxon>
    </lineage>
</organism>
<dbReference type="EMBL" id="JANPWB010000010">
    <property type="protein sequence ID" value="KAJ1136925.1"/>
    <property type="molecule type" value="Genomic_DNA"/>
</dbReference>
<evidence type="ECO:0000313" key="1">
    <source>
        <dbReference type="EMBL" id="KAJ1136925.1"/>
    </source>
</evidence>
<evidence type="ECO:0000313" key="2">
    <source>
        <dbReference type="Proteomes" id="UP001066276"/>
    </source>
</evidence>
<reference evidence="1" key="1">
    <citation type="journal article" date="2022" name="bioRxiv">
        <title>Sequencing and chromosome-scale assembly of the giantPleurodeles waltlgenome.</title>
        <authorList>
            <person name="Brown T."/>
            <person name="Elewa A."/>
            <person name="Iarovenko S."/>
            <person name="Subramanian E."/>
            <person name="Araus A.J."/>
            <person name="Petzold A."/>
            <person name="Susuki M."/>
            <person name="Suzuki K.-i.T."/>
            <person name="Hayashi T."/>
            <person name="Toyoda A."/>
            <person name="Oliveira C."/>
            <person name="Osipova E."/>
            <person name="Leigh N.D."/>
            <person name="Simon A."/>
            <person name="Yun M.H."/>
        </authorList>
    </citation>
    <scope>NUCLEOTIDE SEQUENCE</scope>
    <source>
        <strain evidence="1">20211129_DDA</strain>
        <tissue evidence="1">Liver</tissue>
    </source>
</reference>
<proteinExistence type="predicted"/>
<name>A0AAV7QFF1_PLEWA</name>
<dbReference type="AlphaFoldDB" id="A0AAV7QFF1"/>